<keyword evidence="2" id="KW-0479">Metal-binding</keyword>
<dbReference type="InterPro" id="IPR050148">
    <property type="entry name" value="Terpene_synthase-like"/>
</dbReference>
<dbReference type="GO" id="GO:0010333">
    <property type="term" value="F:terpene synthase activity"/>
    <property type="evidence" value="ECO:0007669"/>
    <property type="project" value="InterPro"/>
</dbReference>
<reference evidence="5" key="1">
    <citation type="journal article" date="2017" name="Nature">
        <title>The genome of Chenopodium quinoa.</title>
        <authorList>
            <person name="Jarvis D.E."/>
            <person name="Ho Y.S."/>
            <person name="Lightfoot D.J."/>
            <person name="Schmoeckel S.M."/>
            <person name="Li B."/>
            <person name="Borm T.J.A."/>
            <person name="Ohyanagi H."/>
            <person name="Mineta K."/>
            <person name="Michell C.T."/>
            <person name="Saber N."/>
            <person name="Kharbatia N.M."/>
            <person name="Rupper R.R."/>
            <person name="Sharp A.R."/>
            <person name="Dally N."/>
            <person name="Boughton B.A."/>
            <person name="Woo Y.H."/>
            <person name="Gao G."/>
            <person name="Schijlen E.G.W.M."/>
            <person name="Guo X."/>
            <person name="Momin A.A."/>
            <person name="Negrao S."/>
            <person name="Al-Babili S."/>
            <person name="Gehring C."/>
            <person name="Roessner U."/>
            <person name="Jung C."/>
            <person name="Murphy K."/>
            <person name="Arold S.T."/>
            <person name="Gojobori T."/>
            <person name="van der Linden C.G."/>
            <person name="van Loo E.N."/>
            <person name="Jellen E.N."/>
            <person name="Maughan P.J."/>
            <person name="Tester M."/>
        </authorList>
    </citation>
    <scope>NUCLEOTIDE SEQUENCE [LARGE SCALE GENOMIC DNA]</scope>
    <source>
        <strain evidence="5">cv. PI 614886</strain>
    </source>
</reference>
<dbReference type="SUPFAM" id="SSF48239">
    <property type="entry name" value="Terpenoid cyclases/Protein prenyltransferases"/>
    <property type="match status" value="2"/>
</dbReference>
<dbReference type="Pfam" id="PF03936">
    <property type="entry name" value="Terpene_synth_C"/>
    <property type="match status" value="1"/>
</dbReference>
<dbReference type="OMA" id="MRAIYIP"/>
<evidence type="ECO:0000259" key="4">
    <source>
        <dbReference type="Pfam" id="PF03936"/>
    </source>
</evidence>
<dbReference type="Proteomes" id="UP000596660">
    <property type="component" value="Unplaced"/>
</dbReference>
<dbReference type="Gene3D" id="1.10.600.10">
    <property type="entry name" value="Farnesyl Diphosphate Synthase"/>
    <property type="match status" value="1"/>
</dbReference>
<sequence length="546" mass="62592">MASSLGVIQALIKKLKETLVVKVIENPSSFVSPSAYDTAWLAMIGNPNENYEKPMFTSCSEWILSNQMDEGFWGERDCHGNPTIDSLPSTLACIIALKMWDIGHEHIEKGMLDLAWRTGLRVMLADDIKEVVAHIYDQQRLIFKMEELVNKYHYPPLLSYLEALPSSYQINQATIINNLSADGSLFQSSAATAAAYIAAGNPATLSYLHNLVRACRHGVPSIYPIDEDCIKLYMVNQLQRLGLSDHFHDEIAVLSKDIYSNTIDDGIMMWPRLQEWIKREILVTWMARMDHLDHRKWIEANQDSPLWLGKASYYRISCLNNIDLLRLAKENFEYRQMVYKKELTELIRWSKDWGLMDMGFAREKTTYCYFAIASSASFPYESDVRLIVAKSAVLITIVDDFFDTKGSLDELQTIAKAVQRWDNKGLTSHSKILFDILDNFVGELAKTYHDQHQIDITTSLRNLWYEAIDSWLIEATWRKTGHIPSMSSYLEIGKISVAAHVMVLQASYFLTPTFYPHNINPSQYEAITKLLMKSCRLLNDIQGYEV</sequence>
<protein>
    <recommendedName>
        <fullName evidence="4">Terpene synthase metal-binding domain-containing protein</fullName>
    </recommendedName>
</protein>
<dbReference type="Gene3D" id="1.50.10.160">
    <property type="match status" value="2"/>
</dbReference>
<dbReference type="GO" id="GO:0016102">
    <property type="term" value="P:diterpenoid biosynthetic process"/>
    <property type="evidence" value="ECO:0007669"/>
    <property type="project" value="TreeGrafter"/>
</dbReference>
<dbReference type="PANTHER" id="PTHR31739">
    <property type="entry name" value="ENT-COPALYL DIPHOSPHATE SYNTHASE, CHLOROPLASTIC"/>
    <property type="match status" value="1"/>
</dbReference>
<evidence type="ECO:0000256" key="2">
    <source>
        <dbReference type="ARBA" id="ARBA00022723"/>
    </source>
</evidence>
<keyword evidence="3" id="KW-0460">Magnesium</keyword>
<name>A0A803LLB8_CHEQI</name>
<proteinExistence type="predicted"/>
<dbReference type="SUPFAM" id="SSF48576">
    <property type="entry name" value="Terpenoid synthases"/>
    <property type="match status" value="1"/>
</dbReference>
<feature type="domain" description="Terpene synthase metal-binding" evidence="4">
    <location>
        <begin position="351"/>
        <end position="545"/>
    </location>
</feature>
<dbReference type="Gramene" id="AUR62014765-RA">
    <property type="protein sequence ID" value="AUR62014765-RA:cds"/>
    <property type="gene ID" value="AUR62014765"/>
</dbReference>
<evidence type="ECO:0000313" key="6">
    <source>
        <dbReference type="Proteomes" id="UP000596660"/>
    </source>
</evidence>
<dbReference type="GO" id="GO:0000287">
    <property type="term" value="F:magnesium ion binding"/>
    <property type="evidence" value="ECO:0007669"/>
    <property type="project" value="InterPro"/>
</dbReference>
<keyword evidence="6" id="KW-1185">Reference proteome</keyword>
<dbReference type="InterPro" id="IPR036965">
    <property type="entry name" value="Terpene_synth_N_sf"/>
</dbReference>
<reference evidence="5" key="2">
    <citation type="submission" date="2021-03" db="UniProtKB">
        <authorList>
            <consortium name="EnsemblPlants"/>
        </authorList>
    </citation>
    <scope>IDENTIFICATION</scope>
</reference>
<evidence type="ECO:0000313" key="5">
    <source>
        <dbReference type="EnsemblPlants" id="AUR62014765-RA:cds"/>
    </source>
</evidence>
<evidence type="ECO:0000256" key="1">
    <source>
        <dbReference type="ARBA" id="ARBA00001946"/>
    </source>
</evidence>
<dbReference type="InterPro" id="IPR008949">
    <property type="entry name" value="Isoprenoid_synthase_dom_sf"/>
</dbReference>
<dbReference type="EnsemblPlants" id="AUR62014765-RA">
    <property type="protein sequence ID" value="AUR62014765-RA:cds"/>
    <property type="gene ID" value="AUR62014765"/>
</dbReference>
<accession>A0A803LLB8</accession>
<dbReference type="Gene3D" id="1.50.10.130">
    <property type="entry name" value="Terpene synthase, N-terminal domain"/>
    <property type="match status" value="2"/>
</dbReference>
<dbReference type="PANTHER" id="PTHR31739:SF25">
    <property type="entry name" value="(E,E)-GERANYLLINALOOL SYNTHASE"/>
    <property type="match status" value="1"/>
</dbReference>
<comment type="cofactor">
    <cofactor evidence="1">
        <name>Mg(2+)</name>
        <dbReference type="ChEBI" id="CHEBI:18420"/>
    </cofactor>
</comment>
<dbReference type="InterPro" id="IPR005630">
    <property type="entry name" value="Terpene_synthase_metal-bd"/>
</dbReference>
<dbReference type="InterPro" id="IPR008930">
    <property type="entry name" value="Terpenoid_cyclase/PrenylTrfase"/>
</dbReference>
<evidence type="ECO:0000256" key="3">
    <source>
        <dbReference type="ARBA" id="ARBA00022842"/>
    </source>
</evidence>
<organism evidence="5 6">
    <name type="scientific">Chenopodium quinoa</name>
    <name type="common">Quinoa</name>
    <dbReference type="NCBI Taxonomy" id="63459"/>
    <lineage>
        <taxon>Eukaryota</taxon>
        <taxon>Viridiplantae</taxon>
        <taxon>Streptophyta</taxon>
        <taxon>Embryophyta</taxon>
        <taxon>Tracheophyta</taxon>
        <taxon>Spermatophyta</taxon>
        <taxon>Magnoliopsida</taxon>
        <taxon>eudicotyledons</taxon>
        <taxon>Gunneridae</taxon>
        <taxon>Pentapetalae</taxon>
        <taxon>Caryophyllales</taxon>
        <taxon>Chenopodiaceae</taxon>
        <taxon>Chenopodioideae</taxon>
        <taxon>Atripliceae</taxon>
        <taxon>Chenopodium</taxon>
    </lineage>
</organism>
<dbReference type="AlphaFoldDB" id="A0A803LLB8"/>